<dbReference type="InterPro" id="IPR036065">
    <property type="entry name" value="BolA-like_sf"/>
</dbReference>
<dbReference type="InterPro" id="IPR002634">
    <property type="entry name" value="BolA"/>
</dbReference>
<dbReference type="PANTHER" id="PTHR46230">
    <property type="match status" value="1"/>
</dbReference>
<gene>
    <name evidence="2" type="ORF">UABAM_00278</name>
</gene>
<name>A0A5S9F0T0_UABAM</name>
<sequence length="82" mass="9411">MYVEYMKKQLQEAFSPSQLEVIDESYKHVGHKGAGKGGHYKVRIVAEAFANKSRIEKHRMIYKVFDDDMPDKIHALAIDASN</sequence>
<dbReference type="SUPFAM" id="SSF82657">
    <property type="entry name" value="BolA-like"/>
    <property type="match status" value="1"/>
</dbReference>
<dbReference type="Gene3D" id="3.30.300.90">
    <property type="entry name" value="BolA-like"/>
    <property type="match status" value="1"/>
</dbReference>
<evidence type="ECO:0000256" key="1">
    <source>
        <dbReference type="RuleBase" id="RU003860"/>
    </source>
</evidence>
<accession>A0A5S9F0T0</accession>
<organism evidence="2 3">
    <name type="scientific">Uabimicrobium amorphum</name>
    <dbReference type="NCBI Taxonomy" id="2596890"/>
    <lineage>
        <taxon>Bacteria</taxon>
        <taxon>Pseudomonadati</taxon>
        <taxon>Planctomycetota</taxon>
        <taxon>Candidatus Uabimicrobiia</taxon>
        <taxon>Candidatus Uabimicrobiales</taxon>
        <taxon>Candidatus Uabimicrobiaceae</taxon>
        <taxon>Candidatus Uabimicrobium</taxon>
    </lineage>
</organism>
<protein>
    <submittedName>
        <fullName evidence="2">BolA family transcriptional regulator</fullName>
    </submittedName>
</protein>
<dbReference type="RefSeq" id="WP_151966195.1">
    <property type="nucleotide sequence ID" value="NZ_AP019860.1"/>
</dbReference>
<dbReference type="OrthoDB" id="9801469at2"/>
<keyword evidence="3" id="KW-1185">Reference proteome</keyword>
<dbReference type="Pfam" id="PF01722">
    <property type="entry name" value="BolA"/>
    <property type="match status" value="1"/>
</dbReference>
<reference evidence="2 3" key="1">
    <citation type="submission" date="2019-08" db="EMBL/GenBank/DDBJ databases">
        <title>Complete genome sequence of Candidatus Uab amorphum.</title>
        <authorList>
            <person name="Shiratori T."/>
            <person name="Suzuki S."/>
            <person name="Kakizawa Y."/>
            <person name="Ishida K."/>
        </authorList>
    </citation>
    <scope>NUCLEOTIDE SEQUENCE [LARGE SCALE GENOMIC DNA]</scope>
    <source>
        <strain evidence="2 3">SRT547</strain>
    </source>
</reference>
<dbReference type="PIRSF" id="PIRSF003113">
    <property type="entry name" value="BolA"/>
    <property type="match status" value="1"/>
</dbReference>
<dbReference type="Proteomes" id="UP000326354">
    <property type="component" value="Chromosome"/>
</dbReference>
<dbReference type="AlphaFoldDB" id="A0A5S9F0T0"/>
<proteinExistence type="inferred from homology"/>
<comment type="similarity">
    <text evidence="1">Belongs to the BolA/IbaG family.</text>
</comment>
<dbReference type="EMBL" id="AP019860">
    <property type="protein sequence ID" value="BBM81935.1"/>
    <property type="molecule type" value="Genomic_DNA"/>
</dbReference>
<evidence type="ECO:0000313" key="3">
    <source>
        <dbReference type="Proteomes" id="UP000326354"/>
    </source>
</evidence>
<dbReference type="KEGG" id="uam:UABAM_00278"/>
<evidence type="ECO:0000313" key="2">
    <source>
        <dbReference type="EMBL" id="BBM81935.1"/>
    </source>
</evidence>
<dbReference type="PANTHER" id="PTHR46230:SF7">
    <property type="entry name" value="BOLA-LIKE PROTEIN 1"/>
    <property type="match status" value="1"/>
</dbReference>
<dbReference type="GO" id="GO:0016226">
    <property type="term" value="P:iron-sulfur cluster assembly"/>
    <property type="evidence" value="ECO:0007669"/>
    <property type="project" value="TreeGrafter"/>
</dbReference>